<dbReference type="OrthoDB" id="1114078at2759"/>
<dbReference type="Proteomes" id="UP000029120">
    <property type="component" value="Chromosome 6"/>
</dbReference>
<dbReference type="EMBL" id="CM002874">
    <property type="protein sequence ID" value="KFK33140.1"/>
    <property type="molecule type" value="Genomic_DNA"/>
</dbReference>
<evidence type="ECO:0000256" key="2">
    <source>
        <dbReference type="SAM" id="MobiDB-lite"/>
    </source>
</evidence>
<feature type="region of interest" description="Disordered" evidence="2">
    <location>
        <begin position="831"/>
        <end position="855"/>
    </location>
</feature>
<evidence type="ECO:0000256" key="1">
    <source>
        <dbReference type="SAM" id="Coils"/>
    </source>
</evidence>
<keyword evidence="1" id="KW-0175">Coiled coil</keyword>
<protein>
    <submittedName>
        <fullName evidence="3">Uncharacterized protein</fullName>
    </submittedName>
</protein>
<feature type="compositionally biased region" description="Polar residues" evidence="2">
    <location>
        <begin position="13"/>
        <end position="24"/>
    </location>
</feature>
<feature type="region of interest" description="Disordered" evidence="2">
    <location>
        <begin position="1"/>
        <end position="25"/>
    </location>
</feature>
<evidence type="ECO:0000313" key="4">
    <source>
        <dbReference type="Proteomes" id="UP000029120"/>
    </source>
</evidence>
<proteinExistence type="predicted"/>
<dbReference type="PANTHER" id="PTHR31099">
    <property type="entry name" value="OS06G0165300 PROTEIN"/>
    <property type="match status" value="1"/>
</dbReference>
<feature type="compositionally biased region" description="Acidic residues" evidence="2">
    <location>
        <begin position="833"/>
        <end position="855"/>
    </location>
</feature>
<feature type="region of interest" description="Disordered" evidence="2">
    <location>
        <begin position="584"/>
        <end position="635"/>
    </location>
</feature>
<reference evidence="4" key="1">
    <citation type="journal article" date="2015" name="Nat. Plants">
        <title>Genome expansion of Arabis alpina linked with retrotransposition and reduced symmetric DNA methylation.</title>
        <authorList>
            <person name="Willing E.M."/>
            <person name="Rawat V."/>
            <person name="Mandakova T."/>
            <person name="Maumus F."/>
            <person name="James G.V."/>
            <person name="Nordstroem K.J."/>
            <person name="Becker C."/>
            <person name="Warthmann N."/>
            <person name="Chica C."/>
            <person name="Szarzynska B."/>
            <person name="Zytnicki M."/>
            <person name="Albani M.C."/>
            <person name="Kiefer C."/>
            <person name="Bergonzi S."/>
            <person name="Castaings L."/>
            <person name="Mateos J.L."/>
            <person name="Berns M.C."/>
            <person name="Bujdoso N."/>
            <person name="Piofczyk T."/>
            <person name="de Lorenzo L."/>
            <person name="Barrero-Sicilia C."/>
            <person name="Mateos I."/>
            <person name="Piednoel M."/>
            <person name="Hagmann J."/>
            <person name="Chen-Min-Tao R."/>
            <person name="Iglesias-Fernandez R."/>
            <person name="Schuster S.C."/>
            <person name="Alonso-Blanco C."/>
            <person name="Roudier F."/>
            <person name="Carbonero P."/>
            <person name="Paz-Ares J."/>
            <person name="Davis S.J."/>
            <person name="Pecinka A."/>
            <person name="Quesneville H."/>
            <person name="Colot V."/>
            <person name="Lysak M.A."/>
            <person name="Weigel D."/>
            <person name="Coupland G."/>
            <person name="Schneeberger K."/>
        </authorList>
    </citation>
    <scope>NUCLEOTIDE SEQUENCE [LARGE SCALE GENOMIC DNA]</scope>
    <source>
        <strain evidence="4">cv. Pajares</strain>
    </source>
</reference>
<feature type="compositionally biased region" description="Low complexity" evidence="2">
    <location>
        <begin position="608"/>
        <end position="620"/>
    </location>
</feature>
<feature type="region of interest" description="Disordered" evidence="2">
    <location>
        <begin position="213"/>
        <end position="243"/>
    </location>
</feature>
<dbReference type="Gramene" id="KFK33140">
    <property type="protein sequence ID" value="KFK33140"/>
    <property type="gene ID" value="AALP_AA6G335900"/>
</dbReference>
<feature type="coiled-coil region" evidence="1">
    <location>
        <begin position="693"/>
        <end position="727"/>
    </location>
</feature>
<feature type="compositionally biased region" description="Basic and acidic residues" evidence="2">
    <location>
        <begin position="232"/>
        <end position="243"/>
    </location>
</feature>
<feature type="region of interest" description="Disordered" evidence="2">
    <location>
        <begin position="287"/>
        <end position="324"/>
    </location>
</feature>
<organism evidence="3 4">
    <name type="scientific">Arabis alpina</name>
    <name type="common">Alpine rock-cress</name>
    <dbReference type="NCBI Taxonomy" id="50452"/>
    <lineage>
        <taxon>Eukaryota</taxon>
        <taxon>Viridiplantae</taxon>
        <taxon>Streptophyta</taxon>
        <taxon>Embryophyta</taxon>
        <taxon>Tracheophyta</taxon>
        <taxon>Spermatophyta</taxon>
        <taxon>Magnoliopsida</taxon>
        <taxon>eudicotyledons</taxon>
        <taxon>Gunneridae</taxon>
        <taxon>Pentapetalae</taxon>
        <taxon>rosids</taxon>
        <taxon>malvids</taxon>
        <taxon>Brassicales</taxon>
        <taxon>Brassicaceae</taxon>
        <taxon>Arabideae</taxon>
        <taxon>Arabis</taxon>
    </lineage>
</organism>
<feature type="region of interest" description="Disordered" evidence="2">
    <location>
        <begin position="255"/>
        <end position="275"/>
    </location>
</feature>
<feature type="compositionally biased region" description="Polar residues" evidence="2">
    <location>
        <begin position="167"/>
        <end position="179"/>
    </location>
</feature>
<dbReference type="AlphaFoldDB" id="A0A087GTD8"/>
<gene>
    <name evidence="3" type="ordered locus">AALP_Aa6g335900</name>
</gene>
<keyword evidence="4" id="KW-1185">Reference proteome</keyword>
<dbReference type="PANTHER" id="PTHR31099:SF49">
    <property type="entry name" value="MYOSIN HEAVY CHAIN-LIKE PROTEIN"/>
    <property type="match status" value="1"/>
</dbReference>
<feature type="region of interest" description="Disordered" evidence="2">
    <location>
        <begin position="155"/>
        <end position="183"/>
    </location>
</feature>
<feature type="region of interest" description="Disordered" evidence="2">
    <location>
        <begin position="73"/>
        <end position="101"/>
    </location>
</feature>
<evidence type="ECO:0000313" key="3">
    <source>
        <dbReference type="EMBL" id="KFK33140.1"/>
    </source>
</evidence>
<accession>A0A087GTD8</accession>
<name>A0A087GTD8_ARAAL</name>
<feature type="compositionally biased region" description="Polar residues" evidence="2">
    <location>
        <begin position="215"/>
        <end position="231"/>
    </location>
</feature>
<sequence length="855" mass="92895">MSDLKPMGKARTPMSTAWTPTRPGTSAPLGSDVGATACHRCHCSVTSVIGSFRLCSAFCWLCDLSDSAFMPSPETKTTSKAPSTGFFLPPSSSSSNRRRRRVQTTAGRLAFSDYPEISLVFFVILVLVEPMGPDSTGGFGLDPRGADDAELRVTGDRNDAEVAEDPMTSTAEDPMTSTAEDPKTLHAEDPKTLHAEDPTTSNAEDPKISNAEDLMTSSFPGAEPTSQVSSRVDSRSCHDVSEDLRATTIGGLNPMTLTCRAESPRSPPSFPDDHVNERVEGRVFVDSPFVDNENPNLPTGDAFASSSSCSSDSKESSDEDVSLEVGQTRKVKLKTKAKVCPDPPGSSLSDPKSLRRLRRHCEISEEIVLIAPTPADRADAPPAGYMTLFENYFDQCLLWFPLPRFLMRYLAVHGVCLAQINPRGIRHLLGIYVLSRECGVDISIENLSYLTDFRTRGLSEELKYSVANSSGMTLIAGFPSKDDNFEYRFFFVEISERTVEADCIDLVKTRWERRVKPTMPKVSKEFLAAMHKELSSGNGNWRRSFSRKRIERALSSDILPRKVLGRGQARLCLREQIALEAAAKARGSSGTGAPRVATPTTSTPPAPSTRARTSRPSAPKAAPPPPSSGDKRQRADAFPAVAVSGEASPLGGDGLLRAEAYAVVKSRYSELSLLFDCLVGDYDEDVRSRGSELSAAKEANAALQSRLNETVERNDALERDALALQRRTKIDAAIAETRDEMARSFVVRTSEVAGLLAEIGGKAQNDMLNLTEIDANLEFISLLQGSDLPDLPSEIGTLRQRRQPIYDAHDVFADLLASARRVLEIPTAPAGAVDDDVELSDEDDVEATVEEGADD</sequence>